<sequence>MPIPSTKEVNVFEDSRNKLPESPQFERAISLLLKLGIAGGIGAYGVSNSLYNVEGGHRAIVFNR</sequence>
<evidence type="ECO:0000313" key="1">
    <source>
        <dbReference type="EMBL" id="KAK6912543.1"/>
    </source>
</evidence>
<gene>
    <name evidence="1" type="ORF">RJ641_022144</name>
</gene>
<keyword evidence="2" id="KW-1185">Reference proteome</keyword>
<dbReference type="AlphaFoldDB" id="A0AAN8YWT6"/>
<evidence type="ECO:0000313" key="2">
    <source>
        <dbReference type="Proteomes" id="UP001370490"/>
    </source>
</evidence>
<dbReference type="Proteomes" id="UP001370490">
    <property type="component" value="Unassembled WGS sequence"/>
</dbReference>
<proteinExistence type="predicted"/>
<dbReference type="EMBL" id="JBAMMX010000027">
    <property type="protein sequence ID" value="KAK6912543.1"/>
    <property type="molecule type" value="Genomic_DNA"/>
</dbReference>
<protein>
    <recommendedName>
        <fullName evidence="3">Prohibitin</fullName>
    </recommendedName>
</protein>
<name>A0AAN8YWT6_9MAGN</name>
<accession>A0AAN8YWT6</accession>
<comment type="caution">
    <text evidence="1">The sequence shown here is derived from an EMBL/GenBank/DDBJ whole genome shotgun (WGS) entry which is preliminary data.</text>
</comment>
<reference evidence="1 2" key="1">
    <citation type="submission" date="2023-12" db="EMBL/GenBank/DDBJ databases">
        <title>A high-quality genome assembly for Dillenia turbinata (Dilleniales).</title>
        <authorList>
            <person name="Chanderbali A."/>
        </authorList>
    </citation>
    <scope>NUCLEOTIDE SEQUENCE [LARGE SCALE GENOMIC DNA]</scope>
    <source>
        <strain evidence="1">LSX21</strain>
        <tissue evidence="1">Leaf</tissue>
    </source>
</reference>
<evidence type="ECO:0008006" key="3">
    <source>
        <dbReference type="Google" id="ProtNLM"/>
    </source>
</evidence>
<organism evidence="1 2">
    <name type="scientific">Dillenia turbinata</name>
    <dbReference type="NCBI Taxonomy" id="194707"/>
    <lineage>
        <taxon>Eukaryota</taxon>
        <taxon>Viridiplantae</taxon>
        <taxon>Streptophyta</taxon>
        <taxon>Embryophyta</taxon>
        <taxon>Tracheophyta</taxon>
        <taxon>Spermatophyta</taxon>
        <taxon>Magnoliopsida</taxon>
        <taxon>eudicotyledons</taxon>
        <taxon>Gunneridae</taxon>
        <taxon>Pentapetalae</taxon>
        <taxon>Dilleniales</taxon>
        <taxon>Dilleniaceae</taxon>
        <taxon>Dillenia</taxon>
    </lineage>
</organism>